<dbReference type="AlphaFoldDB" id="A0ABD2Y2N8"/>
<gene>
    <name evidence="2" type="ORF">ACH5RR_039143</name>
</gene>
<evidence type="ECO:0000313" key="2">
    <source>
        <dbReference type="EMBL" id="KAL3500050.1"/>
    </source>
</evidence>
<dbReference type="PANTHER" id="PTHR48258">
    <property type="entry name" value="DUF4218 DOMAIN-CONTAINING PROTEIN-RELATED"/>
    <property type="match status" value="1"/>
</dbReference>
<organism evidence="2 3">
    <name type="scientific">Cinchona calisaya</name>
    <dbReference type="NCBI Taxonomy" id="153742"/>
    <lineage>
        <taxon>Eukaryota</taxon>
        <taxon>Viridiplantae</taxon>
        <taxon>Streptophyta</taxon>
        <taxon>Embryophyta</taxon>
        <taxon>Tracheophyta</taxon>
        <taxon>Spermatophyta</taxon>
        <taxon>Magnoliopsida</taxon>
        <taxon>eudicotyledons</taxon>
        <taxon>Gunneridae</taxon>
        <taxon>Pentapetalae</taxon>
        <taxon>asterids</taxon>
        <taxon>lamiids</taxon>
        <taxon>Gentianales</taxon>
        <taxon>Rubiaceae</taxon>
        <taxon>Cinchonoideae</taxon>
        <taxon>Cinchoneae</taxon>
        <taxon>Cinchona</taxon>
    </lineage>
</organism>
<proteinExistence type="predicted"/>
<dbReference type="Proteomes" id="UP001630127">
    <property type="component" value="Unassembled WGS sequence"/>
</dbReference>
<accession>A0ABD2Y2N8</accession>
<reference evidence="2 3" key="1">
    <citation type="submission" date="2024-11" db="EMBL/GenBank/DDBJ databases">
        <title>A near-complete genome assembly of Cinchona calisaya.</title>
        <authorList>
            <person name="Lian D.C."/>
            <person name="Zhao X.W."/>
            <person name="Wei L."/>
        </authorList>
    </citation>
    <scope>NUCLEOTIDE SEQUENCE [LARGE SCALE GENOMIC DNA]</scope>
    <source>
        <tissue evidence="2">Nenye</tissue>
    </source>
</reference>
<evidence type="ECO:0000313" key="3">
    <source>
        <dbReference type="Proteomes" id="UP001630127"/>
    </source>
</evidence>
<feature type="domain" description="DUF4218" evidence="1">
    <location>
        <begin position="44"/>
        <end position="113"/>
    </location>
</feature>
<protein>
    <recommendedName>
        <fullName evidence="1">DUF4218 domain-containing protein</fullName>
    </recommendedName>
</protein>
<sequence>MQPECDPLRVRRLFDGPQEYDNKPARLSRSEVLQQVSTIQTEYRDDDLKKGKRDRIAIILCHLEKIIPPSFLDVMEHLPIHLTEEALLAGAIQFRWMYPIERFLLTLKWHVHN</sequence>
<dbReference type="Pfam" id="PF13960">
    <property type="entry name" value="DUF4218"/>
    <property type="match status" value="1"/>
</dbReference>
<comment type="caution">
    <text evidence="2">The sequence shown here is derived from an EMBL/GenBank/DDBJ whole genome shotgun (WGS) entry which is preliminary data.</text>
</comment>
<evidence type="ECO:0000259" key="1">
    <source>
        <dbReference type="Pfam" id="PF13960"/>
    </source>
</evidence>
<keyword evidence="3" id="KW-1185">Reference proteome</keyword>
<dbReference type="InterPro" id="IPR025452">
    <property type="entry name" value="DUF4218"/>
</dbReference>
<name>A0ABD2Y2N8_9GENT</name>
<dbReference type="EMBL" id="JBJUIK010000016">
    <property type="protein sequence ID" value="KAL3500050.1"/>
    <property type="molecule type" value="Genomic_DNA"/>
</dbReference>
<dbReference type="PANTHER" id="PTHR48258:SF15">
    <property type="entry name" value="OS02G0543900 PROTEIN"/>
    <property type="match status" value="1"/>
</dbReference>